<evidence type="ECO:0000256" key="7">
    <source>
        <dbReference type="SAM" id="Phobius"/>
    </source>
</evidence>
<dbReference type="PROSITE" id="PS50002">
    <property type="entry name" value="SH3"/>
    <property type="match status" value="1"/>
</dbReference>
<dbReference type="WBParaSite" id="EVEC_0000827601-mRNA-1">
    <property type="protein sequence ID" value="EVEC_0000827601-mRNA-1"/>
    <property type="gene ID" value="EVEC_0000827601"/>
</dbReference>
<dbReference type="GO" id="GO:0006897">
    <property type="term" value="P:endocytosis"/>
    <property type="evidence" value="ECO:0007669"/>
    <property type="project" value="TreeGrafter"/>
</dbReference>
<dbReference type="Gene3D" id="3.30.1520.10">
    <property type="entry name" value="Phox-like domain"/>
    <property type="match status" value="1"/>
</dbReference>
<evidence type="ECO:0000313" key="12">
    <source>
        <dbReference type="WBParaSite" id="EVEC_0000827601-mRNA-1"/>
    </source>
</evidence>
<dbReference type="Pfam" id="PF00787">
    <property type="entry name" value="PX"/>
    <property type="match status" value="1"/>
</dbReference>
<evidence type="ECO:0000256" key="1">
    <source>
        <dbReference type="ARBA" id="ARBA00004156"/>
    </source>
</evidence>
<dbReference type="Gene3D" id="2.30.30.40">
    <property type="entry name" value="SH3 Domains"/>
    <property type="match status" value="1"/>
</dbReference>
<dbReference type="InterPro" id="IPR001452">
    <property type="entry name" value="SH3_domain"/>
</dbReference>
<feature type="domain" description="SH3" evidence="8">
    <location>
        <begin position="1"/>
        <end position="60"/>
    </location>
</feature>
<dbReference type="InterPro" id="IPR001683">
    <property type="entry name" value="PX_dom"/>
</dbReference>
<gene>
    <name evidence="10" type="ORF">EVEC_LOCUS7760</name>
</gene>
<dbReference type="InterPro" id="IPR036871">
    <property type="entry name" value="PX_dom_sf"/>
</dbReference>
<dbReference type="CDD" id="cd11763">
    <property type="entry name" value="SH3_SNX9_like"/>
    <property type="match status" value="1"/>
</dbReference>
<evidence type="ECO:0000256" key="3">
    <source>
        <dbReference type="ARBA" id="ARBA00022443"/>
    </source>
</evidence>
<dbReference type="SMART" id="SM00312">
    <property type="entry name" value="PX"/>
    <property type="match status" value="1"/>
</dbReference>
<dbReference type="InterPro" id="IPR027267">
    <property type="entry name" value="AH/BAR_dom_sf"/>
</dbReference>
<dbReference type="Proteomes" id="UP000274131">
    <property type="component" value="Unassembled WGS sequence"/>
</dbReference>
<organism evidence="12">
    <name type="scientific">Enterobius vermicularis</name>
    <name type="common">Human pinworm</name>
    <dbReference type="NCBI Taxonomy" id="51028"/>
    <lineage>
        <taxon>Eukaryota</taxon>
        <taxon>Metazoa</taxon>
        <taxon>Ecdysozoa</taxon>
        <taxon>Nematoda</taxon>
        <taxon>Chromadorea</taxon>
        <taxon>Rhabditida</taxon>
        <taxon>Spirurina</taxon>
        <taxon>Oxyuridomorpha</taxon>
        <taxon>Oxyuroidea</taxon>
        <taxon>Oxyuridae</taxon>
        <taxon>Enterobius</taxon>
    </lineage>
</organism>
<dbReference type="InterPro" id="IPR036028">
    <property type="entry name" value="SH3-like_dom_sf"/>
</dbReference>
<sequence>MQVRAVYDFEAQPHSGELSISVDEILTVIKENIEGGWLEGMNSKGQHGLFPESYVVKINPQPTTKGLFVDKLLELQNAVLSGCQSDPVATSQALDDDDFDDWTEDDEEVLLNTVFYLFFCWIGTAFTFLKFISVSLPSKASRSFLRFSNFVKSGMEGYILSTTKMTTRTDEHHEIVLTSAGPCWAPITQPYSCVVDKPKKESKLKGLKSFIAYSVTSSLSGIQVSRRYKHFDWLHEQLSAKYILTPIPPLPEKQVAGRYEEDLIEHRKNILQLWVNKICRHPVLSKSDVWIHFLTCTDEKQWKNGKRKAEKDEYVGGNFLHCVTVPTEELNTKDVERQVESFSRCVRSLEDSVRVMYDRVKDLHVRTGGPYKTSWQKLATAFAGLGHSFELDTGPVFCHRLCLKLECAQVYHKIGEQHEESSKRDIDPLMDSLYTYRGLLANMPEIVSVHKVRGIPADELEQVRQKVDSVSYAVLSEIQFQHHERAQDFNQMMGDFLHKQAAFYMNISKQLSDVAALFQSSGR</sequence>
<feature type="transmembrane region" description="Helical" evidence="7">
    <location>
        <begin position="114"/>
        <end position="136"/>
    </location>
</feature>
<dbReference type="CDD" id="cd06862">
    <property type="entry name" value="PX_SNX9_18_like"/>
    <property type="match status" value="1"/>
</dbReference>
<dbReference type="SUPFAM" id="SSF64268">
    <property type="entry name" value="PX domain"/>
    <property type="match status" value="1"/>
</dbReference>
<dbReference type="OrthoDB" id="10254720at2759"/>
<feature type="domain" description="PX" evidence="9">
    <location>
        <begin position="191"/>
        <end position="301"/>
    </location>
</feature>
<name>A0A0N4VCH9_ENTVE</name>
<dbReference type="GO" id="GO:0016197">
    <property type="term" value="P:endosomal transport"/>
    <property type="evidence" value="ECO:0007669"/>
    <property type="project" value="TreeGrafter"/>
</dbReference>
<keyword evidence="7" id="KW-1133">Transmembrane helix</keyword>
<evidence type="ECO:0000313" key="11">
    <source>
        <dbReference type="Proteomes" id="UP000274131"/>
    </source>
</evidence>
<dbReference type="PROSITE" id="PS50195">
    <property type="entry name" value="PX"/>
    <property type="match status" value="1"/>
</dbReference>
<dbReference type="GO" id="GO:0097320">
    <property type="term" value="P:plasma membrane tubulation"/>
    <property type="evidence" value="ECO:0007669"/>
    <property type="project" value="TreeGrafter"/>
</dbReference>
<keyword evidence="3 6" id="KW-0728">SH3 domain</keyword>
<evidence type="ECO:0000259" key="9">
    <source>
        <dbReference type="PROSITE" id="PS50195"/>
    </source>
</evidence>
<dbReference type="GO" id="GO:0035091">
    <property type="term" value="F:phosphatidylinositol binding"/>
    <property type="evidence" value="ECO:0007669"/>
    <property type="project" value="InterPro"/>
</dbReference>
<dbReference type="PRINTS" id="PR00452">
    <property type="entry name" value="SH3DOMAIN"/>
</dbReference>
<evidence type="ECO:0000256" key="6">
    <source>
        <dbReference type="PROSITE-ProRule" id="PRU00192"/>
    </source>
</evidence>
<reference evidence="10 11" key="2">
    <citation type="submission" date="2018-10" db="EMBL/GenBank/DDBJ databases">
        <authorList>
            <consortium name="Pathogen Informatics"/>
        </authorList>
    </citation>
    <scope>NUCLEOTIDE SEQUENCE [LARGE SCALE GENOMIC DNA]</scope>
</reference>
<dbReference type="FunFam" id="3.30.1520.10:FF:000004">
    <property type="entry name" value="Sorting nexin"/>
    <property type="match status" value="1"/>
</dbReference>
<keyword evidence="4 7" id="KW-0472">Membrane</keyword>
<dbReference type="AlphaFoldDB" id="A0A0N4VCH9"/>
<dbReference type="GO" id="GO:0030659">
    <property type="term" value="C:cytoplasmic vesicle membrane"/>
    <property type="evidence" value="ECO:0007669"/>
    <property type="project" value="UniProtKB-SubCell"/>
</dbReference>
<evidence type="ECO:0000256" key="5">
    <source>
        <dbReference type="ARBA" id="ARBA00023329"/>
    </source>
</evidence>
<accession>A0A0N4VCH9</accession>
<dbReference type="SUPFAM" id="SSF50044">
    <property type="entry name" value="SH3-domain"/>
    <property type="match status" value="1"/>
</dbReference>
<comment type="subcellular location">
    <subcellularLocation>
        <location evidence="1">Cytoplasmic vesicle membrane</location>
    </subcellularLocation>
</comment>
<dbReference type="InterPro" id="IPR019497">
    <property type="entry name" value="Sorting_nexin_WASP-bd-dom"/>
</dbReference>
<dbReference type="PANTHER" id="PTHR45827:SF1">
    <property type="entry name" value="SORTING NEXIN"/>
    <property type="match status" value="1"/>
</dbReference>
<dbReference type="GO" id="GO:0005886">
    <property type="term" value="C:plasma membrane"/>
    <property type="evidence" value="ECO:0007669"/>
    <property type="project" value="TreeGrafter"/>
</dbReference>
<comment type="similarity">
    <text evidence="2">Belongs to the sorting nexin family.</text>
</comment>
<keyword evidence="7" id="KW-0812">Transmembrane</keyword>
<dbReference type="EMBL" id="UXUI01009075">
    <property type="protein sequence ID" value="VDD93009.1"/>
    <property type="molecule type" value="Genomic_DNA"/>
</dbReference>
<evidence type="ECO:0000256" key="4">
    <source>
        <dbReference type="ARBA" id="ARBA00023136"/>
    </source>
</evidence>
<keyword evidence="5" id="KW-0968">Cytoplasmic vesicle</keyword>
<reference evidence="12" key="1">
    <citation type="submission" date="2017-02" db="UniProtKB">
        <authorList>
            <consortium name="WormBaseParasite"/>
        </authorList>
    </citation>
    <scope>IDENTIFICATION</scope>
</reference>
<keyword evidence="11" id="KW-1185">Reference proteome</keyword>
<dbReference type="PANTHER" id="PTHR45827">
    <property type="entry name" value="SORTING NEXIN"/>
    <property type="match status" value="1"/>
</dbReference>
<dbReference type="Pfam" id="PF14604">
    <property type="entry name" value="SH3_9"/>
    <property type="match status" value="1"/>
</dbReference>
<evidence type="ECO:0000259" key="8">
    <source>
        <dbReference type="PROSITE" id="PS50002"/>
    </source>
</evidence>
<evidence type="ECO:0000256" key="2">
    <source>
        <dbReference type="ARBA" id="ARBA00010883"/>
    </source>
</evidence>
<dbReference type="Gene3D" id="1.20.1270.60">
    <property type="entry name" value="Arfaptin homology (AH) domain/BAR domain"/>
    <property type="match status" value="1"/>
</dbReference>
<dbReference type="Pfam" id="PF10456">
    <property type="entry name" value="BAR_3_WASP_bdg"/>
    <property type="match status" value="1"/>
</dbReference>
<proteinExistence type="inferred from homology"/>
<dbReference type="STRING" id="51028.A0A0N4VCH9"/>
<dbReference type="SMART" id="SM00326">
    <property type="entry name" value="SH3"/>
    <property type="match status" value="1"/>
</dbReference>
<protein>
    <submittedName>
        <fullName evidence="12">Sorting nexin</fullName>
    </submittedName>
</protein>
<evidence type="ECO:0000313" key="10">
    <source>
        <dbReference type="EMBL" id="VDD93009.1"/>
    </source>
</evidence>